<keyword evidence="1" id="KW-0472">Membrane</keyword>
<reference evidence="2 3" key="1">
    <citation type="submission" date="2021-07" db="EMBL/GenBank/DDBJ databases">
        <title>Paenibacillus radiodurans sp. nov., isolated from the southeastern edge of Tengger Desert.</title>
        <authorList>
            <person name="Zhang G."/>
        </authorList>
    </citation>
    <scope>NUCLEOTIDE SEQUENCE [LARGE SCALE GENOMIC DNA]</scope>
    <source>
        <strain evidence="2 3">DT7-4</strain>
    </source>
</reference>
<keyword evidence="1" id="KW-0812">Transmembrane</keyword>
<evidence type="ECO:0000313" key="2">
    <source>
        <dbReference type="EMBL" id="MBW7477259.1"/>
    </source>
</evidence>
<accession>A0ABS7DBE4</accession>
<feature type="transmembrane region" description="Helical" evidence="1">
    <location>
        <begin position="24"/>
        <end position="48"/>
    </location>
</feature>
<dbReference type="Pfam" id="PF06182">
    <property type="entry name" value="ABC2_membrane_6"/>
    <property type="match status" value="1"/>
</dbReference>
<feature type="transmembrane region" description="Helical" evidence="1">
    <location>
        <begin position="230"/>
        <end position="251"/>
    </location>
</feature>
<feature type="transmembrane region" description="Helical" evidence="1">
    <location>
        <begin position="202"/>
        <end position="224"/>
    </location>
</feature>
<gene>
    <name evidence="2" type="ORF">K0T92_21305</name>
</gene>
<evidence type="ECO:0000313" key="3">
    <source>
        <dbReference type="Proteomes" id="UP000812277"/>
    </source>
</evidence>
<keyword evidence="3" id="KW-1185">Reference proteome</keyword>
<proteinExistence type="predicted"/>
<dbReference type="PANTHER" id="PTHR36833">
    <property type="entry name" value="SLR0610 PROTEIN-RELATED"/>
    <property type="match status" value="1"/>
</dbReference>
<feature type="transmembrane region" description="Helical" evidence="1">
    <location>
        <begin position="146"/>
        <end position="166"/>
    </location>
</feature>
<name>A0ABS7DBE4_9BACL</name>
<dbReference type="Proteomes" id="UP000812277">
    <property type="component" value="Unassembled WGS sequence"/>
</dbReference>
<dbReference type="InterPro" id="IPR010390">
    <property type="entry name" value="ABC-2_transporter-like"/>
</dbReference>
<keyword evidence="1" id="KW-1133">Transmembrane helix</keyword>
<sequence length="263" mass="30087">MVRYARLYWEFFKMHIKVMMEYRIDFLIGILSVFLIQGTSIFFVAIVFDHIEALHGWTFYQILFIYGIAQTGRALEFIFFDNLWVLGQNYIRPGQFDRILIRPVNPLFHVLADRVQADGVGQVLMGLIVLITAMVNLPIEWGISELLLLVLMIVSSGAIFMAVNLFFASLSFWIVDSIPIMGAVFTLSDFTRYPMSIYNRSVKFVLTWLIPYGFTAFYPATLFIENSEYTMIGLLSPVVAIISVTIAYQVWKKGLKAFSSTGS</sequence>
<feature type="transmembrane region" description="Helical" evidence="1">
    <location>
        <begin position="119"/>
        <end position="139"/>
    </location>
</feature>
<protein>
    <submittedName>
        <fullName evidence="2">ABC-2 family transporter protein</fullName>
    </submittedName>
</protein>
<comment type="caution">
    <text evidence="2">The sequence shown here is derived from an EMBL/GenBank/DDBJ whole genome shotgun (WGS) entry which is preliminary data.</text>
</comment>
<evidence type="ECO:0000256" key="1">
    <source>
        <dbReference type="SAM" id="Phobius"/>
    </source>
</evidence>
<dbReference type="EMBL" id="JAHZIJ010000022">
    <property type="protein sequence ID" value="MBW7477259.1"/>
    <property type="molecule type" value="Genomic_DNA"/>
</dbReference>
<dbReference type="RefSeq" id="WP_219874512.1">
    <property type="nucleotide sequence ID" value="NZ_JAHZIJ010000022.1"/>
</dbReference>
<organism evidence="2 3">
    <name type="scientific">Paenibacillus oenotherae</name>
    <dbReference type="NCBI Taxonomy" id="1435645"/>
    <lineage>
        <taxon>Bacteria</taxon>
        <taxon>Bacillati</taxon>
        <taxon>Bacillota</taxon>
        <taxon>Bacilli</taxon>
        <taxon>Bacillales</taxon>
        <taxon>Paenibacillaceae</taxon>
        <taxon>Paenibacillus</taxon>
    </lineage>
</organism>
<dbReference type="PANTHER" id="PTHR36833:SF1">
    <property type="entry name" value="INTEGRAL MEMBRANE TRANSPORT PROTEIN"/>
    <property type="match status" value="1"/>
</dbReference>